<evidence type="ECO:0000256" key="2">
    <source>
        <dbReference type="ARBA" id="ARBA00022771"/>
    </source>
</evidence>
<dbReference type="PROSITE" id="PS50157">
    <property type="entry name" value="ZINC_FINGER_C2H2_2"/>
    <property type="match status" value="3"/>
</dbReference>
<evidence type="ECO:0000313" key="7">
    <source>
        <dbReference type="EMBL" id="GFO25782.1"/>
    </source>
</evidence>
<reference evidence="7 8" key="1">
    <citation type="journal article" date="2021" name="Elife">
        <title>Chloroplast acquisition without the gene transfer in kleptoplastic sea slugs, Plakobranchus ocellatus.</title>
        <authorList>
            <person name="Maeda T."/>
            <person name="Takahashi S."/>
            <person name="Yoshida T."/>
            <person name="Shimamura S."/>
            <person name="Takaki Y."/>
            <person name="Nagai Y."/>
            <person name="Toyoda A."/>
            <person name="Suzuki Y."/>
            <person name="Arimoto A."/>
            <person name="Ishii H."/>
            <person name="Satoh N."/>
            <person name="Nishiyama T."/>
            <person name="Hasebe M."/>
            <person name="Maruyama T."/>
            <person name="Minagawa J."/>
            <person name="Obokata J."/>
            <person name="Shigenobu S."/>
        </authorList>
    </citation>
    <scope>NUCLEOTIDE SEQUENCE [LARGE SCALE GENOMIC DNA]</scope>
</reference>
<dbReference type="Proteomes" id="UP000735302">
    <property type="component" value="Unassembled WGS sequence"/>
</dbReference>
<dbReference type="Pfam" id="PF00096">
    <property type="entry name" value="zf-C2H2"/>
    <property type="match status" value="1"/>
</dbReference>
<dbReference type="InterPro" id="IPR036236">
    <property type="entry name" value="Znf_C2H2_sf"/>
</dbReference>
<dbReference type="GO" id="GO:0000981">
    <property type="term" value="F:DNA-binding transcription factor activity, RNA polymerase II-specific"/>
    <property type="evidence" value="ECO:0007669"/>
    <property type="project" value="TreeGrafter"/>
</dbReference>
<feature type="domain" description="C2H2-type" evidence="6">
    <location>
        <begin position="550"/>
        <end position="577"/>
    </location>
</feature>
<dbReference type="PROSITE" id="PS00028">
    <property type="entry name" value="ZINC_FINGER_C2H2_1"/>
    <property type="match status" value="3"/>
</dbReference>
<accession>A0AAV4C2F5</accession>
<dbReference type="FunFam" id="3.30.160.60:FF:000515">
    <property type="entry name" value="early growth response protein 4"/>
    <property type="match status" value="1"/>
</dbReference>
<protein>
    <submittedName>
        <fullName evidence="7">Early growth response</fullName>
    </submittedName>
</protein>
<evidence type="ECO:0000256" key="1">
    <source>
        <dbReference type="ARBA" id="ARBA00022723"/>
    </source>
</evidence>
<evidence type="ECO:0000313" key="8">
    <source>
        <dbReference type="Proteomes" id="UP000735302"/>
    </source>
</evidence>
<evidence type="ECO:0000256" key="4">
    <source>
        <dbReference type="PROSITE-ProRule" id="PRU00042"/>
    </source>
</evidence>
<keyword evidence="3" id="KW-0862">Zinc</keyword>
<dbReference type="SMART" id="SM00355">
    <property type="entry name" value="ZnF_C2H2"/>
    <property type="match status" value="3"/>
</dbReference>
<sequence>MDTFSDRLTPVALSADLGLQSVCYDTPSSHAGVGLNIRHVSDTLDEGLNTPVTKYSESTFFGPEALDPPPITATANIFASINIPEKPSDGDAQEQTMQAAQANAGSTTHTITYKGTLVTTAVTPSSTQSETTPPNLASLFTPLSPIFSAILSQATSSQQNPVSSIPSLSSTLSTAWQGAISSQPQQQQQFIPSNIMSPQHSFNIGIVSNSIPSVSSSMENQQPQQISSFLSNVASPASSRFSAAQSPISQSGSLTPSECQQQQIDASSEHFSPGFVSPVSSSAHSTPEPGQSGSEQSGNYTTPPPSYSQSVVMNVSPAEMSQGCLKQPPTYDSLTSSANEQQDHFLHFPTPTTMSDSVFQMHISEMTGKTQQLNADLKWSIMSSSSVEQSHSQLPDFNALHTSAGSAMMPSQFQMPVIKTEPSSEMETDHIFMRSSSMEFDNVASSDVGSSSSGMTSVLGQPFQQSSLKFLPVKPRKYPNRPSKTPPHERPYPCPVENCGRRFSRSDELARHIRIHTGQKPFQCPICCRSFSRSDHLTTHKRTHTGEKPFSCDVCGRKFARSDEKKRHAKVHLKQRIKKDAKFLAATASATSSTAQSSSSSVPACPLQSSLSSSADSLDNIVSTIPLVVNTSSYIDCPATSSL</sequence>
<keyword evidence="1" id="KW-0479">Metal-binding</keyword>
<evidence type="ECO:0000259" key="6">
    <source>
        <dbReference type="PROSITE" id="PS50157"/>
    </source>
</evidence>
<feature type="compositionally biased region" description="Polar residues" evidence="5">
    <location>
        <begin position="283"/>
        <end position="310"/>
    </location>
</feature>
<keyword evidence="8" id="KW-1185">Reference proteome</keyword>
<feature type="region of interest" description="Disordered" evidence="5">
    <location>
        <begin position="241"/>
        <end position="310"/>
    </location>
</feature>
<dbReference type="InterPro" id="IPR013087">
    <property type="entry name" value="Znf_C2H2_type"/>
</dbReference>
<feature type="compositionally biased region" description="Polar residues" evidence="5">
    <location>
        <begin position="241"/>
        <end position="270"/>
    </location>
</feature>
<dbReference type="PANTHER" id="PTHR23235">
    <property type="entry name" value="KRUEPPEL-LIKE TRANSCRIPTION FACTOR"/>
    <property type="match status" value="1"/>
</dbReference>
<evidence type="ECO:0000256" key="3">
    <source>
        <dbReference type="ARBA" id="ARBA00022833"/>
    </source>
</evidence>
<dbReference type="GO" id="GO:0000978">
    <property type="term" value="F:RNA polymerase II cis-regulatory region sequence-specific DNA binding"/>
    <property type="evidence" value="ECO:0007669"/>
    <property type="project" value="TreeGrafter"/>
</dbReference>
<name>A0AAV4C2F5_9GAST</name>
<comment type="caution">
    <text evidence="7">The sequence shown here is derived from an EMBL/GenBank/DDBJ whole genome shotgun (WGS) entry which is preliminary data.</text>
</comment>
<feature type="domain" description="C2H2-type" evidence="6">
    <location>
        <begin position="492"/>
        <end position="521"/>
    </location>
</feature>
<feature type="region of interest" description="Disordered" evidence="5">
    <location>
        <begin position="470"/>
        <end position="493"/>
    </location>
</feature>
<gene>
    <name evidence="7" type="ORF">PoB_005228700</name>
</gene>
<dbReference type="AlphaFoldDB" id="A0AAV4C2F5"/>
<keyword evidence="2 4" id="KW-0863">Zinc-finger</keyword>
<dbReference type="SUPFAM" id="SSF57667">
    <property type="entry name" value="beta-beta-alpha zinc fingers"/>
    <property type="match status" value="2"/>
</dbReference>
<evidence type="ECO:0000256" key="5">
    <source>
        <dbReference type="SAM" id="MobiDB-lite"/>
    </source>
</evidence>
<dbReference type="Gene3D" id="3.30.160.60">
    <property type="entry name" value="Classic Zinc Finger"/>
    <property type="match status" value="3"/>
</dbReference>
<feature type="compositionally biased region" description="Low complexity" evidence="5">
    <location>
        <begin position="271"/>
        <end position="282"/>
    </location>
</feature>
<dbReference type="Pfam" id="PF13894">
    <property type="entry name" value="zf-C2H2_4"/>
    <property type="match status" value="1"/>
</dbReference>
<dbReference type="PANTHER" id="PTHR23235:SF60">
    <property type="entry name" value="STRIPE, ISOFORM D"/>
    <property type="match status" value="1"/>
</dbReference>
<organism evidence="7 8">
    <name type="scientific">Plakobranchus ocellatus</name>
    <dbReference type="NCBI Taxonomy" id="259542"/>
    <lineage>
        <taxon>Eukaryota</taxon>
        <taxon>Metazoa</taxon>
        <taxon>Spiralia</taxon>
        <taxon>Lophotrochozoa</taxon>
        <taxon>Mollusca</taxon>
        <taxon>Gastropoda</taxon>
        <taxon>Heterobranchia</taxon>
        <taxon>Euthyneura</taxon>
        <taxon>Panpulmonata</taxon>
        <taxon>Sacoglossa</taxon>
        <taxon>Placobranchoidea</taxon>
        <taxon>Plakobranchidae</taxon>
        <taxon>Plakobranchus</taxon>
    </lineage>
</organism>
<feature type="domain" description="C2H2-type" evidence="6">
    <location>
        <begin position="522"/>
        <end position="549"/>
    </location>
</feature>
<dbReference type="EMBL" id="BLXT01005777">
    <property type="protein sequence ID" value="GFO25782.1"/>
    <property type="molecule type" value="Genomic_DNA"/>
</dbReference>
<dbReference type="GO" id="GO:0008270">
    <property type="term" value="F:zinc ion binding"/>
    <property type="evidence" value="ECO:0007669"/>
    <property type="project" value="UniProtKB-KW"/>
</dbReference>
<proteinExistence type="predicted"/>